<gene>
    <name evidence="1" type="ORF">LTR24_008353</name>
</gene>
<reference evidence="1 2" key="1">
    <citation type="submission" date="2023-08" db="EMBL/GenBank/DDBJ databases">
        <title>Black Yeasts Isolated from many extreme environments.</title>
        <authorList>
            <person name="Coleine C."/>
            <person name="Stajich J.E."/>
            <person name="Selbmann L."/>
        </authorList>
    </citation>
    <scope>NUCLEOTIDE SEQUENCE [LARGE SCALE GENOMIC DNA]</scope>
    <source>
        <strain evidence="1 2">CCFEE 5885</strain>
    </source>
</reference>
<dbReference type="Proteomes" id="UP001345013">
    <property type="component" value="Unassembled WGS sequence"/>
</dbReference>
<keyword evidence="2" id="KW-1185">Reference proteome</keyword>
<comment type="caution">
    <text evidence="1">The sequence shown here is derived from an EMBL/GenBank/DDBJ whole genome shotgun (WGS) entry which is preliminary data.</text>
</comment>
<name>A0ABR0K061_9EURO</name>
<evidence type="ECO:0000313" key="1">
    <source>
        <dbReference type="EMBL" id="KAK5080836.1"/>
    </source>
</evidence>
<proteinExistence type="predicted"/>
<accession>A0ABR0K061</accession>
<organism evidence="1 2">
    <name type="scientific">Lithohypha guttulata</name>
    <dbReference type="NCBI Taxonomy" id="1690604"/>
    <lineage>
        <taxon>Eukaryota</taxon>
        <taxon>Fungi</taxon>
        <taxon>Dikarya</taxon>
        <taxon>Ascomycota</taxon>
        <taxon>Pezizomycotina</taxon>
        <taxon>Eurotiomycetes</taxon>
        <taxon>Chaetothyriomycetidae</taxon>
        <taxon>Chaetothyriales</taxon>
        <taxon>Trichomeriaceae</taxon>
        <taxon>Lithohypha</taxon>
    </lineage>
</organism>
<sequence>MNILPEKCIKISPGLVDARRKVIKESLKDGLRAWVETRGLKAQQRRALELDDTERKTVKALLAEELETQADAISMEKKRAQARWGQALEKQRLRDQRRAFSQGTCTHPTRAHVSGLKRFWEGVIRATSA</sequence>
<evidence type="ECO:0000313" key="2">
    <source>
        <dbReference type="Proteomes" id="UP001345013"/>
    </source>
</evidence>
<protein>
    <submittedName>
        <fullName evidence="1">Uncharacterized protein</fullName>
    </submittedName>
</protein>
<dbReference type="EMBL" id="JAVRRG010000143">
    <property type="protein sequence ID" value="KAK5080836.1"/>
    <property type="molecule type" value="Genomic_DNA"/>
</dbReference>